<name>A0AAV7UPS9_PLEWA</name>
<feature type="region of interest" description="Disordered" evidence="1">
    <location>
        <begin position="60"/>
        <end position="117"/>
    </location>
</feature>
<accession>A0AAV7UPS9</accession>
<evidence type="ECO:0000313" key="3">
    <source>
        <dbReference type="Proteomes" id="UP001066276"/>
    </source>
</evidence>
<keyword evidence="3" id="KW-1185">Reference proteome</keyword>
<proteinExistence type="predicted"/>
<feature type="region of interest" description="Disordered" evidence="1">
    <location>
        <begin position="22"/>
        <end position="45"/>
    </location>
</feature>
<feature type="compositionally biased region" description="Low complexity" evidence="1">
    <location>
        <begin position="100"/>
        <end position="111"/>
    </location>
</feature>
<evidence type="ECO:0000256" key="1">
    <source>
        <dbReference type="SAM" id="MobiDB-lite"/>
    </source>
</evidence>
<dbReference type="AlphaFoldDB" id="A0AAV7UPS9"/>
<dbReference type="Proteomes" id="UP001066276">
    <property type="component" value="Chromosome 2_2"/>
</dbReference>
<feature type="compositionally biased region" description="Polar residues" evidence="1">
    <location>
        <begin position="84"/>
        <end position="99"/>
    </location>
</feature>
<sequence length="227" mass="24402">MGDCSTPQPKCTGGHAAHLTADRVPEDEEPLLDQADQAAAQAQARQVRLEGRDSIARFLRRTATGSPEWGREHARLHAIEEEAVSQTSIEEQTPAHGTNSPDTSTDTDSPTEGTRAHRSLSCPALTTGHHDSAVFNDSLSQAGTALLSPLTRVFSTTVDSAIQYYNSAVDSSLPGVTQQTSLYKDLFVTADKANQYASKPEDYKPAMNNVPTIAQVVGELEWSPVQA</sequence>
<comment type="caution">
    <text evidence="2">The sequence shown here is derived from an EMBL/GenBank/DDBJ whole genome shotgun (WGS) entry which is preliminary data.</text>
</comment>
<feature type="compositionally biased region" description="Basic and acidic residues" evidence="1">
    <location>
        <begin position="69"/>
        <end position="80"/>
    </location>
</feature>
<gene>
    <name evidence="2" type="ORF">NDU88_000376</name>
</gene>
<dbReference type="EMBL" id="JANPWB010000004">
    <property type="protein sequence ID" value="KAJ1191059.1"/>
    <property type="molecule type" value="Genomic_DNA"/>
</dbReference>
<feature type="compositionally biased region" description="Low complexity" evidence="1">
    <location>
        <begin position="33"/>
        <end position="44"/>
    </location>
</feature>
<evidence type="ECO:0000313" key="2">
    <source>
        <dbReference type="EMBL" id="KAJ1191059.1"/>
    </source>
</evidence>
<reference evidence="2" key="1">
    <citation type="journal article" date="2022" name="bioRxiv">
        <title>Sequencing and chromosome-scale assembly of the giantPleurodeles waltlgenome.</title>
        <authorList>
            <person name="Brown T."/>
            <person name="Elewa A."/>
            <person name="Iarovenko S."/>
            <person name="Subramanian E."/>
            <person name="Araus A.J."/>
            <person name="Petzold A."/>
            <person name="Susuki M."/>
            <person name="Suzuki K.-i.T."/>
            <person name="Hayashi T."/>
            <person name="Toyoda A."/>
            <person name="Oliveira C."/>
            <person name="Osipova E."/>
            <person name="Leigh N.D."/>
            <person name="Simon A."/>
            <person name="Yun M.H."/>
        </authorList>
    </citation>
    <scope>NUCLEOTIDE SEQUENCE</scope>
    <source>
        <strain evidence="2">20211129_DDA</strain>
        <tissue evidence="2">Liver</tissue>
    </source>
</reference>
<organism evidence="2 3">
    <name type="scientific">Pleurodeles waltl</name>
    <name type="common">Iberian ribbed newt</name>
    <dbReference type="NCBI Taxonomy" id="8319"/>
    <lineage>
        <taxon>Eukaryota</taxon>
        <taxon>Metazoa</taxon>
        <taxon>Chordata</taxon>
        <taxon>Craniata</taxon>
        <taxon>Vertebrata</taxon>
        <taxon>Euteleostomi</taxon>
        <taxon>Amphibia</taxon>
        <taxon>Batrachia</taxon>
        <taxon>Caudata</taxon>
        <taxon>Salamandroidea</taxon>
        <taxon>Salamandridae</taxon>
        <taxon>Pleurodelinae</taxon>
        <taxon>Pleurodeles</taxon>
    </lineage>
</organism>
<protein>
    <submittedName>
        <fullName evidence="2">Uncharacterized protein</fullName>
    </submittedName>
</protein>